<dbReference type="EMBL" id="CAFZ01000694">
    <property type="protein sequence ID" value="CCA76313.1"/>
    <property type="molecule type" value="Genomic_DNA"/>
</dbReference>
<protein>
    <submittedName>
        <fullName evidence="1">Uncharacterized protein</fullName>
    </submittedName>
</protein>
<dbReference type="Proteomes" id="UP000007148">
    <property type="component" value="Unassembled WGS sequence"/>
</dbReference>
<gene>
    <name evidence="1" type="ORF">PIIN_10308</name>
</gene>
<proteinExistence type="predicted"/>
<dbReference type="AlphaFoldDB" id="G4TYC0"/>
<keyword evidence="2" id="KW-1185">Reference proteome</keyword>
<dbReference type="InParanoid" id="G4TYC0"/>
<evidence type="ECO:0000313" key="2">
    <source>
        <dbReference type="Proteomes" id="UP000007148"/>
    </source>
</evidence>
<evidence type="ECO:0000313" key="1">
    <source>
        <dbReference type="EMBL" id="CCA76313.1"/>
    </source>
</evidence>
<name>G4TYC0_SERID</name>
<sequence length="65" mass="7588">MNAWSMRSRPDYAEMAQKKGVRGLSRLFRFAASRRAQFPSRASRPSSVIVSTRLFDRFLSDFWSL</sequence>
<accession>G4TYC0</accession>
<dbReference type="HOGENOM" id="CLU_2850535_0_0_1"/>
<comment type="caution">
    <text evidence="1">The sequence shown here is derived from an EMBL/GenBank/DDBJ whole genome shotgun (WGS) entry which is preliminary data.</text>
</comment>
<reference evidence="1 2" key="1">
    <citation type="journal article" date="2011" name="PLoS Pathog.">
        <title>Endophytic Life Strategies Decoded by Genome and Transcriptome Analyses of the Mutualistic Root Symbiont Piriformospora indica.</title>
        <authorList>
            <person name="Zuccaro A."/>
            <person name="Lahrmann U."/>
            <person name="Guldener U."/>
            <person name="Langen G."/>
            <person name="Pfiffi S."/>
            <person name="Biedenkopf D."/>
            <person name="Wong P."/>
            <person name="Samans B."/>
            <person name="Grimm C."/>
            <person name="Basiewicz M."/>
            <person name="Murat C."/>
            <person name="Martin F."/>
            <person name="Kogel K.H."/>
        </authorList>
    </citation>
    <scope>NUCLEOTIDE SEQUENCE [LARGE SCALE GENOMIC DNA]</scope>
    <source>
        <strain evidence="1 2">DSM 11827</strain>
    </source>
</reference>
<organism evidence="1 2">
    <name type="scientific">Serendipita indica (strain DSM 11827)</name>
    <name type="common">Root endophyte fungus</name>
    <name type="synonym">Piriformospora indica</name>
    <dbReference type="NCBI Taxonomy" id="1109443"/>
    <lineage>
        <taxon>Eukaryota</taxon>
        <taxon>Fungi</taxon>
        <taxon>Dikarya</taxon>
        <taxon>Basidiomycota</taxon>
        <taxon>Agaricomycotina</taxon>
        <taxon>Agaricomycetes</taxon>
        <taxon>Sebacinales</taxon>
        <taxon>Serendipitaceae</taxon>
        <taxon>Serendipita</taxon>
    </lineage>
</organism>